<dbReference type="OrthoDB" id="10044727at2759"/>
<reference evidence="1 2" key="1">
    <citation type="journal article" date="2018" name="Evol. Lett.">
        <title>Horizontal gene cluster transfer increased hallucinogenic mushroom diversity.</title>
        <authorList>
            <person name="Reynolds H.T."/>
            <person name="Vijayakumar V."/>
            <person name="Gluck-Thaler E."/>
            <person name="Korotkin H.B."/>
            <person name="Matheny P.B."/>
            <person name="Slot J.C."/>
        </authorList>
    </citation>
    <scope>NUCLEOTIDE SEQUENCE [LARGE SCALE GENOMIC DNA]</scope>
    <source>
        <strain evidence="1 2">2629</strain>
    </source>
</reference>
<comment type="caution">
    <text evidence="1">The sequence shown here is derived from an EMBL/GenBank/DDBJ whole genome shotgun (WGS) entry which is preliminary data.</text>
</comment>
<dbReference type="GO" id="GO:0003676">
    <property type="term" value="F:nucleic acid binding"/>
    <property type="evidence" value="ECO:0007669"/>
    <property type="project" value="InterPro"/>
</dbReference>
<dbReference type="AlphaFoldDB" id="A0A409VPK9"/>
<feature type="non-terminal residue" evidence="1">
    <location>
        <position position="1"/>
    </location>
</feature>
<dbReference type="EMBL" id="NHTK01006013">
    <property type="protein sequence ID" value="PPQ68183.1"/>
    <property type="molecule type" value="Genomic_DNA"/>
</dbReference>
<proteinExistence type="predicted"/>
<evidence type="ECO:0008006" key="3">
    <source>
        <dbReference type="Google" id="ProtNLM"/>
    </source>
</evidence>
<keyword evidence="2" id="KW-1185">Reference proteome</keyword>
<name>A0A409VPK9_9AGAR</name>
<evidence type="ECO:0000313" key="2">
    <source>
        <dbReference type="Proteomes" id="UP000284842"/>
    </source>
</evidence>
<dbReference type="PANTHER" id="PTHR35871:SF1">
    <property type="entry name" value="CXC1-LIKE CYSTEINE CLUSTER ASSOCIATED WITH KDZ TRANSPOSASES DOMAIN-CONTAINING PROTEIN"/>
    <property type="match status" value="1"/>
</dbReference>
<gene>
    <name evidence="1" type="ORF">CVT24_005070</name>
</gene>
<sequence>LASRRPTQYCARRLRHLCRQFIEDRNILPINPFGEWSQSLLMEEDLTNDINLFLLEQGKDITAKKLMDYLNSQDVQTKHDIDKKISERTARRYLNALGFRWSEPKKGQYADGHERDDVRKYRDNIFIPRYEELQQRMQQFTREGLPAEIYGPRPEGKEVVAWFHDETIFYAHDRRRKSWYPKDGPAKPYAKGEGVSLMIADFVSANFGWLRSPDNSRNARRIMKPGKARDGYFTNDDICDQATDAIAILKEFYPEYEHVLIYDNASTHLKRAPDALSARQMPKFTPPLNSNWLVEVTQRDPETGKIVYQPDGKPSKIKIPMADTTLPDGTPQSLYFPPGHPRQGVFKGMAVILEERGLGQYSKLKAQCGKSFNCLPGASTCCCRRVLYNQPDFMDVPSMLSSSCQSLGVEVLFLPKFHCELNFIEQCWGFAKRLYRMAPESSREDALEKNALDSLQSIPLETMRRFANRSARFIDAYSRGLNGRQAAWAARKYKGHRVLPESIMDELEKAGIF</sequence>
<accession>A0A409VPK9</accession>
<evidence type="ECO:0000313" key="1">
    <source>
        <dbReference type="EMBL" id="PPQ68183.1"/>
    </source>
</evidence>
<organism evidence="1 2">
    <name type="scientific">Panaeolus cyanescens</name>
    <dbReference type="NCBI Taxonomy" id="181874"/>
    <lineage>
        <taxon>Eukaryota</taxon>
        <taxon>Fungi</taxon>
        <taxon>Dikarya</taxon>
        <taxon>Basidiomycota</taxon>
        <taxon>Agaricomycotina</taxon>
        <taxon>Agaricomycetes</taxon>
        <taxon>Agaricomycetidae</taxon>
        <taxon>Agaricales</taxon>
        <taxon>Agaricineae</taxon>
        <taxon>Galeropsidaceae</taxon>
        <taxon>Panaeolus</taxon>
    </lineage>
</organism>
<dbReference type="InterPro" id="IPR036397">
    <property type="entry name" value="RNaseH_sf"/>
</dbReference>
<protein>
    <recommendedName>
        <fullName evidence="3">Tc1-like transposase DDE domain-containing protein</fullName>
    </recommendedName>
</protein>
<dbReference type="Proteomes" id="UP000284842">
    <property type="component" value="Unassembled WGS sequence"/>
</dbReference>
<dbReference type="Gene3D" id="3.30.420.10">
    <property type="entry name" value="Ribonuclease H-like superfamily/Ribonuclease H"/>
    <property type="match status" value="1"/>
</dbReference>
<dbReference type="PANTHER" id="PTHR35871">
    <property type="entry name" value="EXPRESSED PROTEIN"/>
    <property type="match status" value="1"/>
</dbReference>
<dbReference type="InParanoid" id="A0A409VPK9"/>